<dbReference type="PANTHER" id="PTHR13690">
    <property type="entry name" value="TRANSCRIPTION FACTOR POSF21-RELATED"/>
    <property type="match status" value="1"/>
</dbReference>
<dbReference type="PROSITE" id="PS50217">
    <property type="entry name" value="BZIP"/>
    <property type="match status" value="1"/>
</dbReference>
<dbReference type="InterPro" id="IPR044759">
    <property type="entry name" value="bZIP_RF2"/>
</dbReference>
<evidence type="ECO:0000256" key="8">
    <source>
        <dbReference type="SAM" id="Coils"/>
    </source>
</evidence>
<reference evidence="11" key="1">
    <citation type="submission" date="2019-01" db="EMBL/GenBank/DDBJ databases">
        <authorList>
            <person name="Yang F."/>
            <person name="Zhu G."/>
            <person name="Wei Y."/>
            <person name="Guo J."/>
            <person name="Jin J."/>
        </authorList>
    </citation>
    <scope>NUCLEOTIDE SEQUENCE</scope>
</reference>
<dbReference type="EMBL" id="MK440192">
    <property type="protein sequence ID" value="QEO19203.1"/>
    <property type="molecule type" value="mRNA"/>
</dbReference>
<dbReference type="SMART" id="SM00338">
    <property type="entry name" value="BRLZ"/>
    <property type="match status" value="1"/>
</dbReference>
<dbReference type="AlphaFoldDB" id="A0A5C1YUZ9"/>
<dbReference type="GO" id="GO:0003677">
    <property type="term" value="F:DNA binding"/>
    <property type="evidence" value="ECO:0007669"/>
    <property type="project" value="UniProtKB-KW"/>
</dbReference>
<dbReference type="FunFam" id="1.20.5.170:FF:000009">
    <property type="entry name" value="probable transcription factor PosF21"/>
    <property type="match status" value="1"/>
</dbReference>
<evidence type="ECO:0000259" key="10">
    <source>
        <dbReference type="PROSITE" id="PS50217"/>
    </source>
</evidence>
<feature type="compositionally biased region" description="Low complexity" evidence="9">
    <location>
        <begin position="386"/>
        <end position="399"/>
    </location>
</feature>
<dbReference type="InterPro" id="IPR046347">
    <property type="entry name" value="bZIP_sf"/>
</dbReference>
<dbReference type="PANTHER" id="PTHR13690:SF103">
    <property type="entry name" value="BZIP TRANSCRIPTION FACTOR 18"/>
    <property type="match status" value="1"/>
</dbReference>
<dbReference type="GO" id="GO:0003700">
    <property type="term" value="F:DNA-binding transcription factor activity"/>
    <property type="evidence" value="ECO:0007669"/>
    <property type="project" value="InterPro"/>
</dbReference>
<dbReference type="InterPro" id="IPR004827">
    <property type="entry name" value="bZIP"/>
</dbReference>
<evidence type="ECO:0000256" key="6">
    <source>
        <dbReference type="ARBA" id="ARBA00023242"/>
    </source>
</evidence>
<name>A0A5C1YUZ9_CYMEN</name>
<comment type="similarity">
    <text evidence="2">Belongs to the bZIP family.</text>
</comment>
<feature type="region of interest" description="Disordered" evidence="9">
    <location>
        <begin position="134"/>
        <end position="166"/>
    </location>
</feature>
<protein>
    <submittedName>
        <fullName evidence="11">Putative transcription factor RF2b isoform X1</fullName>
    </submittedName>
</protein>
<comment type="subcellular location">
    <subcellularLocation>
        <location evidence="1">Nucleus</location>
    </subcellularLocation>
</comment>
<organism evidence="11">
    <name type="scientific">Cymbidium ensifolium</name>
    <name type="common">Orchid</name>
    <name type="synonym">Epidendrum ensifolium</name>
    <dbReference type="NCBI Taxonomy" id="78740"/>
    <lineage>
        <taxon>Eukaryota</taxon>
        <taxon>Viridiplantae</taxon>
        <taxon>Streptophyta</taxon>
        <taxon>Embryophyta</taxon>
        <taxon>Tracheophyta</taxon>
        <taxon>Spermatophyta</taxon>
        <taxon>Magnoliopsida</taxon>
        <taxon>Liliopsida</taxon>
        <taxon>Asparagales</taxon>
        <taxon>Orchidaceae</taxon>
        <taxon>Epidendroideae</taxon>
        <taxon>Cymbidieae</taxon>
        <taxon>Cymbidiinae</taxon>
        <taxon>Cymbidium</taxon>
    </lineage>
</organism>
<keyword evidence="6" id="KW-0539">Nucleus</keyword>
<feature type="compositionally biased region" description="Polar residues" evidence="9">
    <location>
        <begin position="1"/>
        <end position="31"/>
    </location>
</feature>
<evidence type="ECO:0000313" key="11">
    <source>
        <dbReference type="EMBL" id="QEO19203.1"/>
    </source>
</evidence>
<dbReference type="Pfam" id="PF00170">
    <property type="entry name" value="bZIP_1"/>
    <property type="match status" value="1"/>
</dbReference>
<evidence type="ECO:0000256" key="7">
    <source>
        <dbReference type="ARBA" id="ARBA00054342"/>
    </source>
</evidence>
<evidence type="ECO:0000256" key="1">
    <source>
        <dbReference type="ARBA" id="ARBA00004123"/>
    </source>
</evidence>
<evidence type="ECO:0000256" key="2">
    <source>
        <dbReference type="ARBA" id="ARBA00007163"/>
    </source>
</evidence>
<comment type="function">
    <text evidence="7">Transcription factor probably involved in vascular development and shoot tissue organization. Binds to the DNA sequence 5'-CCGAGTGTGCCCCTGG-3' present in the promoter region Box II of the phloem-specific rice tungro bacilliform virus (RTBV) promoter. May regulate tissue-specific expression of the RTBV promoter and virus replication.</text>
</comment>
<feature type="domain" description="BZIP" evidence="10">
    <location>
        <begin position="200"/>
        <end position="263"/>
    </location>
</feature>
<keyword evidence="5" id="KW-0804">Transcription</keyword>
<evidence type="ECO:0000256" key="9">
    <source>
        <dbReference type="SAM" id="MobiDB-lite"/>
    </source>
</evidence>
<evidence type="ECO:0000256" key="5">
    <source>
        <dbReference type="ARBA" id="ARBA00023163"/>
    </source>
</evidence>
<dbReference type="CDD" id="cd14703">
    <property type="entry name" value="bZIP_plant_RF2"/>
    <property type="match status" value="1"/>
</dbReference>
<sequence>MDTNPTDPSKPLSTDNGMNPGSSRPAESNALSPELEPAVADGAAVMLPGHEEVPIGGPQHRRARSEFALRVPEYFGLSSGDPMATSSFEEIGSEDDLFSTFMDIEKIECKLEESGSVSEDGAGGDRLAEISNGVQERGAGNAGDGRAAPTSRAKHRYSNSADGSSASSVVAKKGDVVFGEILEAKKAMTSEQIAELAAIDPKRAKRILANRQSAARSKERKARYISDLERRVQALQTEATTLSAQLTLFQRDTTGLSAENAELKLRLQAMEQQAQLRDALNEALKNEVERLKVATGEAPATGEANKAAPGLNQLAFNPSFFSIPPTFPHQHVQLPPGFHHPQLAAANLPLLSYPHPLSDLMPHDHLGRLRRLDISKDSLKVKPENSSISSTESSSNCNF</sequence>
<feature type="region of interest" description="Disordered" evidence="9">
    <location>
        <begin position="380"/>
        <end position="399"/>
    </location>
</feature>
<proteinExistence type="evidence at transcript level"/>
<dbReference type="GO" id="GO:0005634">
    <property type="term" value="C:nucleus"/>
    <property type="evidence" value="ECO:0007669"/>
    <property type="project" value="UniProtKB-SubCell"/>
</dbReference>
<feature type="region of interest" description="Disordered" evidence="9">
    <location>
        <begin position="1"/>
        <end position="35"/>
    </location>
</feature>
<dbReference type="Gene3D" id="1.20.5.170">
    <property type="match status" value="1"/>
</dbReference>
<feature type="coiled-coil region" evidence="8">
    <location>
        <begin position="218"/>
        <end position="297"/>
    </location>
</feature>
<evidence type="ECO:0000256" key="3">
    <source>
        <dbReference type="ARBA" id="ARBA00023015"/>
    </source>
</evidence>
<keyword evidence="8" id="KW-0175">Coiled coil</keyword>
<accession>A0A5C1YUZ9</accession>
<keyword evidence="4" id="KW-0238">DNA-binding</keyword>
<keyword evidence="3" id="KW-0805">Transcription regulation</keyword>
<evidence type="ECO:0000256" key="4">
    <source>
        <dbReference type="ARBA" id="ARBA00023125"/>
    </source>
</evidence>
<dbReference type="SUPFAM" id="SSF57959">
    <property type="entry name" value="Leucine zipper domain"/>
    <property type="match status" value="1"/>
</dbReference>